<feature type="signal peptide" evidence="1">
    <location>
        <begin position="1"/>
        <end position="21"/>
    </location>
</feature>
<accession>A0ABM7FFR3</accession>
<gene>
    <name evidence="3" type="ORF">SGFS_063490</name>
</gene>
<keyword evidence="4" id="KW-1185">Reference proteome</keyword>
<organism evidence="3 4">
    <name type="scientific">Streptomyces graminofaciens</name>
    <dbReference type="NCBI Taxonomy" id="68212"/>
    <lineage>
        <taxon>Bacteria</taxon>
        <taxon>Bacillati</taxon>
        <taxon>Actinomycetota</taxon>
        <taxon>Actinomycetes</taxon>
        <taxon>Kitasatosporales</taxon>
        <taxon>Streptomycetaceae</taxon>
        <taxon>Streptomyces</taxon>
    </lineage>
</organism>
<dbReference type="EMBL" id="AP018448">
    <property type="protein sequence ID" value="BBC35055.1"/>
    <property type="molecule type" value="Genomic_DNA"/>
</dbReference>
<reference evidence="3 4" key="1">
    <citation type="journal article" date="2010" name="ChemBioChem">
        <title>Cloning and characterization of the biosynthetic gene cluster of 16-membered macrolide antibiotic FD-891: involvement of a dual functional cytochrome P450 monooxygenase catalyzing epoxidation and hydroxylation.</title>
        <authorList>
            <person name="Kudo F."/>
            <person name="Motegi A."/>
            <person name="Mizoue K."/>
            <person name="Eguchi T."/>
        </authorList>
    </citation>
    <scope>NUCLEOTIDE SEQUENCE [LARGE SCALE GENOMIC DNA]</scope>
    <source>
        <strain evidence="3 4">A-8890</strain>
    </source>
</reference>
<feature type="chain" id="PRO_5045433466" description="DUF4232 domain-containing protein" evidence="1">
    <location>
        <begin position="22"/>
        <end position="180"/>
    </location>
</feature>
<dbReference type="InterPro" id="IPR025326">
    <property type="entry name" value="DUF4232"/>
</dbReference>
<dbReference type="Proteomes" id="UP001321542">
    <property type="component" value="Chromosome"/>
</dbReference>
<protein>
    <recommendedName>
        <fullName evidence="2">DUF4232 domain-containing protein</fullName>
    </recommendedName>
</protein>
<evidence type="ECO:0000256" key="1">
    <source>
        <dbReference type="SAM" id="SignalP"/>
    </source>
</evidence>
<dbReference type="Pfam" id="PF14016">
    <property type="entry name" value="DUF4232"/>
    <property type="match status" value="1"/>
</dbReference>
<sequence>MKSKLTAVALAAIVVAGTAAAAVPASAAPAEAEPARCHTADLKAGFAMGDDAKPEMGQTEKQTQAYIWFTNRSKHTCTLSGFAGVDMIGAQETDGTWSLARSSKKPEKMILEQGDTVDFSITLLPVAKSTPKKEKFVPAKFLVTPPNETKHFTLEWPFGGQILKQDGATHPGTYLNPVGL</sequence>
<name>A0ABM7FFR3_9ACTN</name>
<evidence type="ECO:0000259" key="2">
    <source>
        <dbReference type="Pfam" id="PF14016"/>
    </source>
</evidence>
<reference evidence="3 4" key="2">
    <citation type="journal article" date="2023" name="ChemBioChem">
        <title>Acyltransferase Domain Exchange between Two Independent Type I Polyketide Synthases in the Same Producer Strain of Macrolide Antibiotics.</title>
        <authorList>
            <person name="Kudo F."/>
            <person name="Kishikawa K."/>
            <person name="Tsuboi K."/>
            <person name="Kido T."/>
            <person name="Usui T."/>
            <person name="Hashimoto J."/>
            <person name="Shin-Ya K."/>
            <person name="Miyanaga A."/>
            <person name="Eguchi T."/>
        </authorList>
    </citation>
    <scope>NUCLEOTIDE SEQUENCE [LARGE SCALE GENOMIC DNA]</scope>
    <source>
        <strain evidence="3 4">A-8890</strain>
    </source>
</reference>
<evidence type="ECO:0000313" key="3">
    <source>
        <dbReference type="EMBL" id="BBC35055.1"/>
    </source>
</evidence>
<evidence type="ECO:0000313" key="4">
    <source>
        <dbReference type="Proteomes" id="UP001321542"/>
    </source>
</evidence>
<keyword evidence="1" id="KW-0732">Signal</keyword>
<proteinExistence type="predicted"/>
<feature type="domain" description="DUF4232" evidence="2">
    <location>
        <begin position="37"/>
        <end position="157"/>
    </location>
</feature>
<dbReference type="RefSeq" id="WP_286255192.1">
    <property type="nucleotide sequence ID" value="NZ_AP018448.1"/>
</dbReference>